<feature type="compositionally biased region" description="Basic and acidic residues" evidence="1">
    <location>
        <begin position="294"/>
        <end position="308"/>
    </location>
</feature>
<feature type="compositionally biased region" description="Acidic residues" evidence="1">
    <location>
        <begin position="312"/>
        <end position="352"/>
    </location>
</feature>
<evidence type="ECO:0000313" key="3">
    <source>
        <dbReference type="Proteomes" id="UP001234581"/>
    </source>
</evidence>
<keyword evidence="3" id="KW-1185">Reference proteome</keyword>
<name>A0AAD7UX29_9FUNG</name>
<reference evidence="2 3" key="1">
    <citation type="submission" date="2023-03" db="EMBL/GenBank/DDBJ databases">
        <title>Genome sequence of Lichtheimia ornata CBS 291.66.</title>
        <authorList>
            <person name="Mohabir J.T."/>
            <person name="Shea T.P."/>
            <person name="Kurbessoian T."/>
            <person name="Berby B."/>
            <person name="Fontaine J."/>
            <person name="Livny J."/>
            <person name="Gnirke A."/>
            <person name="Stajich J.E."/>
            <person name="Cuomo C.A."/>
        </authorList>
    </citation>
    <scope>NUCLEOTIDE SEQUENCE [LARGE SCALE GENOMIC DNA]</scope>
    <source>
        <strain evidence="2">CBS 291.66</strain>
    </source>
</reference>
<evidence type="ECO:0000256" key="1">
    <source>
        <dbReference type="SAM" id="MobiDB-lite"/>
    </source>
</evidence>
<evidence type="ECO:0000313" key="2">
    <source>
        <dbReference type="EMBL" id="KAJ8655248.1"/>
    </source>
</evidence>
<proteinExistence type="predicted"/>
<protein>
    <submittedName>
        <fullName evidence="2">Uncharacterized protein</fullName>
    </submittedName>
</protein>
<dbReference type="AlphaFoldDB" id="A0AAD7UX29"/>
<accession>A0AAD7UX29</accession>
<dbReference type="RefSeq" id="XP_058340161.1">
    <property type="nucleotide sequence ID" value="XM_058489113.1"/>
</dbReference>
<gene>
    <name evidence="2" type="ORF">O0I10_009116</name>
</gene>
<sequence length="352" mass="38942">MKRGVFIRAMGSAWPTAPRVESFTFNVATSPKNIFVVVVEVDHVFPNSTNLPDKGNRPYNTCNPPMPDKHAKVASRNRESAHLHHEVTTKTVTSNSDTTKAERIVNTNVFRGGWIPSFGLGFLLVYLATAAEIETALQQGVLFDDGMRIIPCRAMSSDVDIARIRLTSPSNAYPCPCESLKMSLRSFGRVLDCGIYRETRSQMFMGEGFAVLDRTPTADDSTSCHQPGHHVRLCPDNPQNIDHVMLVGKMDIMLPSVQHVPILFIEFTTKKKEKTRAQPPVTNATTHDALPVTPEKDTTPTPSDKDLPTESVDWDDLAEQDAADSEGEEPSNADGMDTDEPNQELEEATDQF</sequence>
<feature type="region of interest" description="Disordered" evidence="1">
    <location>
        <begin position="271"/>
        <end position="352"/>
    </location>
</feature>
<organism evidence="2 3">
    <name type="scientific">Lichtheimia ornata</name>
    <dbReference type="NCBI Taxonomy" id="688661"/>
    <lineage>
        <taxon>Eukaryota</taxon>
        <taxon>Fungi</taxon>
        <taxon>Fungi incertae sedis</taxon>
        <taxon>Mucoromycota</taxon>
        <taxon>Mucoromycotina</taxon>
        <taxon>Mucoromycetes</taxon>
        <taxon>Mucorales</taxon>
        <taxon>Lichtheimiaceae</taxon>
        <taxon>Lichtheimia</taxon>
    </lineage>
</organism>
<dbReference type="EMBL" id="JARTCD010000051">
    <property type="protein sequence ID" value="KAJ8655248.1"/>
    <property type="molecule type" value="Genomic_DNA"/>
</dbReference>
<comment type="caution">
    <text evidence="2">The sequence shown here is derived from an EMBL/GenBank/DDBJ whole genome shotgun (WGS) entry which is preliminary data.</text>
</comment>
<dbReference type="Proteomes" id="UP001234581">
    <property type="component" value="Unassembled WGS sequence"/>
</dbReference>
<dbReference type="GeneID" id="83216523"/>